<feature type="region of interest" description="Disordered" evidence="1">
    <location>
        <begin position="1"/>
        <end position="25"/>
    </location>
</feature>
<evidence type="ECO:0000313" key="3">
    <source>
        <dbReference type="Proteomes" id="UP000249757"/>
    </source>
</evidence>
<dbReference type="AlphaFoldDB" id="A0A922NEG1"/>
<evidence type="ECO:0000256" key="1">
    <source>
        <dbReference type="SAM" id="MobiDB-lite"/>
    </source>
</evidence>
<protein>
    <submittedName>
        <fullName evidence="2">Uncharacterized protein</fullName>
    </submittedName>
</protein>
<evidence type="ECO:0000313" key="2">
    <source>
        <dbReference type="EMBL" id="KAI1512641.1"/>
    </source>
</evidence>
<comment type="caution">
    <text evidence="2">The sequence shown here is derived from an EMBL/GenBank/DDBJ whole genome shotgun (WGS) entry which is preliminary data.</text>
</comment>
<name>A0A922NEG1_9PLEO</name>
<keyword evidence="3" id="KW-1185">Reference proteome</keyword>
<organism evidence="2 3">
    <name type="scientific">Pyrenophora tritici-repentis</name>
    <dbReference type="NCBI Taxonomy" id="45151"/>
    <lineage>
        <taxon>Eukaryota</taxon>
        <taxon>Fungi</taxon>
        <taxon>Dikarya</taxon>
        <taxon>Ascomycota</taxon>
        <taxon>Pezizomycotina</taxon>
        <taxon>Dothideomycetes</taxon>
        <taxon>Pleosporomycetidae</taxon>
        <taxon>Pleosporales</taxon>
        <taxon>Pleosporineae</taxon>
        <taxon>Pleosporaceae</taxon>
        <taxon>Pyrenophora</taxon>
    </lineage>
</organism>
<sequence length="167" mass="18749">MSRRGKPKQQTKPPGDENNVPEFIGKRLDNRPVSWEVQPPSKTAICHVDYRLGDSAVLCVVPIQVCTKDETTGKLVPVTSRKLRRDAITEYLNRLASNKNIALHLAQKTIKAEGDSDEETFPDDQLILFGSDKTDLLKVSKDTYSTLQNRPHPLRTLSFDRIPVVLG</sequence>
<gene>
    <name evidence="2" type="ORF">Ptr86124_008607</name>
</gene>
<accession>A0A922NEG1</accession>
<reference evidence="3" key="1">
    <citation type="journal article" date="2022" name="Microb. Genom.">
        <title>A global pangenome for the wheat fungal pathogen Pyrenophora tritici-repentis and prediction of effector protein structural homology.</title>
        <authorList>
            <person name="Moolhuijzen P.M."/>
            <person name="See P.T."/>
            <person name="Shi G."/>
            <person name="Powell H.R."/>
            <person name="Cockram J."/>
            <person name="Jorgensen L.N."/>
            <person name="Benslimane H."/>
            <person name="Strelkov S.E."/>
            <person name="Turner J."/>
            <person name="Liu Z."/>
            <person name="Moffat C.S."/>
        </authorList>
    </citation>
    <scope>NUCLEOTIDE SEQUENCE [LARGE SCALE GENOMIC DNA]</scope>
</reference>
<dbReference type="EMBL" id="NRDI02000011">
    <property type="protein sequence ID" value="KAI1512641.1"/>
    <property type="molecule type" value="Genomic_DNA"/>
</dbReference>
<proteinExistence type="predicted"/>
<dbReference type="Proteomes" id="UP000249757">
    <property type="component" value="Unassembled WGS sequence"/>
</dbReference>